<dbReference type="PROSITE" id="PS51217">
    <property type="entry name" value="UVRD_HELICASE_CTER"/>
    <property type="match status" value="1"/>
</dbReference>
<evidence type="ECO:0000256" key="8">
    <source>
        <dbReference type="ARBA" id="ARBA00022840"/>
    </source>
</evidence>
<keyword evidence="6 15" id="KW-0347">Helicase</keyword>
<dbReference type="Gene3D" id="3.40.50.300">
    <property type="entry name" value="P-loop containing nucleotide triphosphate hydrolases"/>
    <property type="match status" value="3"/>
</dbReference>
<comment type="similarity">
    <text evidence="1">Belongs to the helicase family. UvrD subfamily.</text>
</comment>
<feature type="region of interest" description="Disordered" evidence="16">
    <location>
        <begin position="659"/>
        <end position="683"/>
    </location>
</feature>
<dbReference type="OrthoDB" id="9810135at2"/>
<dbReference type="InterPro" id="IPR014017">
    <property type="entry name" value="DNA_helicase_UvrD-like_C"/>
</dbReference>
<evidence type="ECO:0000313" key="20">
    <source>
        <dbReference type="Proteomes" id="UP000184076"/>
    </source>
</evidence>
<feature type="binding site" evidence="15">
    <location>
        <begin position="30"/>
        <end position="37"/>
    </location>
    <ligand>
        <name>ATP</name>
        <dbReference type="ChEBI" id="CHEBI:30616"/>
    </ligand>
</feature>
<sequence length="976" mass="110332">MNIDQILRNELTPEQYAAASDPAQEVLCLACAGSGKSRTLAYRIARLLAEGEPPEGVVAFTFTEKAAESIKRRVSQALSAAGLDPTVLGAMYIGTIHSYCQHVLGEMDVTYRQYDVLDENRLKLYLISRYSRLGLQHFRNRARGNSYFDTIKQASDAWKTANDELLDFAAVAQEDPDLGGLLVRIWDSLRADQYIDFSLMIRDVVEALHSRRAEADRAVEGLRHLMVDEYQDVNPAQEELIRLLHERSETLFVVGDDDQAIYAWRGADVQNILTFQQRYPSASTHTLSTNFRSTRPIVEAADQFAASQLGPSRIPKNPQAAVDRIPQDFRVLWFPDRAAEAEWVAERIRDLLGTAYDDNGSIRGLTPADFAILMRSTRQNEQDGTPRHAAFTAALERLGIPFSLEAGGGPFDRPQTAVLRSTFELLRGSPPDRNTVKTHFNTAVLPAYPDADFDRLVRVLTEWGRRIHRPQGSPRIRLYPQQLVYDLLEAFNIARTGFSDDVMRDIGLFSRMILDVETVYMSVDSRQRFSEVLNFLQHAAETGYDVSTDDIVQRPDAVTVSTVHKMKGLEFPCVFVVDVEAHRFPKRRSRYSGWLPAGVMGSAISRGAYQSTPDEEARLFYTAITRAERYLYVSGAKQLPNARRNANQSPYALQLKSHSQVLDDPSTLPQRLTKTTPRRRVEDTDYPTSFTEIRYYLQCPKSYQFRERYGFCPVVPEMFGYGRTVHTSIQKLHELHPDAPPAPDQVEQVVLDTFHLKHVPQSGDPVNRPGAYENSRSRAVEIAKDYVVSYGRDFERERQVEAVFQIPASNCVISGSIDLLLHEDEEGNILQAEIIDFKTMEGGEEIHENDKLDWTELALQVQLYARAADQVLGQNAKTGSVHLLKDNQRVEVPITQDAVDAALKNIEWAVTGILSSDFPMRPHPEKCAKCDFRTICPQEPQDFRVGTTIPPELHLPEGRREMARTFSLYQESDHAG</sequence>
<comment type="catalytic activity">
    <reaction evidence="12">
        <text>Couples ATP hydrolysis with the unwinding of duplex DNA by translocating in the 3'-5' direction.</text>
        <dbReference type="EC" id="5.6.2.4"/>
    </reaction>
</comment>
<keyword evidence="11" id="KW-0413">Isomerase</keyword>
<reference evidence="20" key="1">
    <citation type="submission" date="2016-11" db="EMBL/GenBank/DDBJ databases">
        <authorList>
            <person name="Varghese N."/>
            <person name="Submissions S."/>
        </authorList>
    </citation>
    <scope>NUCLEOTIDE SEQUENCE [LARGE SCALE GENOMIC DNA]</scope>
    <source>
        <strain evidence="20">DSM 9756</strain>
    </source>
</reference>
<keyword evidence="7" id="KW-0269">Exonuclease</keyword>
<keyword evidence="10" id="KW-0234">DNA repair</keyword>
<keyword evidence="5 15" id="KW-0378">Hydrolase</keyword>
<evidence type="ECO:0000256" key="4">
    <source>
        <dbReference type="ARBA" id="ARBA00022763"/>
    </source>
</evidence>
<evidence type="ECO:0000256" key="5">
    <source>
        <dbReference type="ARBA" id="ARBA00022801"/>
    </source>
</evidence>
<evidence type="ECO:0000256" key="9">
    <source>
        <dbReference type="ARBA" id="ARBA00023125"/>
    </source>
</evidence>
<evidence type="ECO:0000313" key="19">
    <source>
        <dbReference type="EMBL" id="SHG32453.1"/>
    </source>
</evidence>
<dbReference type="InterPro" id="IPR014016">
    <property type="entry name" value="UvrD-like_ATP-bd"/>
</dbReference>
<evidence type="ECO:0000256" key="14">
    <source>
        <dbReference type="ARBA" id="ARBA00048988"/>
    </source>
</evidence>
<protein>
    <recommendedName>
        <fullName evidence="13">DNA 3'-5' helicase</fullName>
        <ecNumber evidence="13">5.6.2.4</ecNumber>
    </recommendedName>
</protein>
<evidence type="ECO:0000256" key="7">
    <source>
        <dbReference type="ARBA" id="ARBA00022839"/>
    </source>
</evidence>
<dbReference type="PROSITE" id="PS51198">
    <property type="entry name" value="UVRD_HELICASE_ATP_BIND"/>
    <property type="match status" value="1"/>
</dbReference>
<proteinExistence type="inferred from homology"/>
<feature type="domain" description="UvrD-like helicase ATP-binding" evidence="17">
    <location>
        <begin position="9"/>
        <end position="294"/>
    </location>
</feature>
<dbReference type="SUPFAM" id="SSF52540">
    <property type="entry name" value="P-loop containing nucleoside triphosphate hydrolases"/>
    <property type="match status" value="1"/>
</dbReference>
<evidence type="ECO:0000259" key="18">
    <source>
        <dbReference type="PROSITE" id="PS51217"/>
    </source>
</evidence>
<dbReference type="Proteomes" id="UP000184076">
    <property type="component" value="Unassembled WGS sequence"/>
</dbReference>
<dbReference type="GO" id="GO:0000725">
    <property type="term" value="P:recombinational repair"/>
    <property type="evidence" value="ECO:0007669"/>
    <property type="project" value="TreeGrafter"/>
</dbReference>
<dbReference type="GO" id="GO:0003677">
    <property type="term" value="F:DNA binding"/>
    <property type="evidence" value="ECO:0007669"/>
    <property type="project" value="UniProtKB-KW"/>
</dbReference>
<evidence type="ECO:0000256" key="6">
    <source>
        <dbReference type="ARBA" id="ARBA00022806"/>
    </source>
</evidence>
<dbReference type="GO" id="GO:0004527">
    <property type="term" value="F:exonuclease activity"/>
    <property type="evidence" value="ECO:0007669"/>
    <property type="project" value="UniProtKB-KW"/>
</dbReference>
<dbReference type="EC" id="5.6.2.4" evidence="13"/>
<keyword evidence="20" id="KW-1185">Reference proteome</keyword>
<evidence type="ECO:0000256" key="3">
    <source>
        <dbReference type="ARBA" id="ARBA00022741"/>
    </source>
</evidence>
<evidence type="ECO:0000256" key="16">
    <source>
        <dbReference type="SAM" id="MobiDB-lite"/>
    </source>
</evidence>
<dbReference type="Pfam" id="PF12705">
    <property type="entry name" value="PDDEXK_1"/>
    <property type="match status" value="1"/>
</dbReference>
<dbReference type="PANTHER" id="PTHR11070">
    <property type="entry name" value="UVRD / RECB / PCRA DNA HELICASE FAMILY MEMBER"/>
    <property type="match status" value="1"/>
</dbReference>
<dbReference type="InterPro" id="IPR013986">
    <property type="entry name" value="DExx_box_DNA_helicase_dom_sf"/>
</dbReference>
<keyword evidence="4" id="KW-0227">DNA damage</keyword>
<evidence type="ECO:0000256" key="2">
    <source>
        <dbReference type="ARBA" id="ARBA00022722"/>
    </source>
</evidence>
<dbReference type="GO" id="GO:0005524">
    <property type="term" value="F:ATP binding"/>
    <property type="evidence" value="ECO:0007669"/>
    <property type="project" value="UniProtKB-UniRule"/>
</dbReference>
<dbReference type="RefSeq" id="WP_073042130.1">
    <property type="nucleotide sequence ID" value="NZ_FQVB01000062.1"/>
</dbReference>
<dbReference type="Pfam" id="PF00580">
    <property type="entry name" value="UvrD-helicase"/>
    <property type="match status" value="1"/>
</dbReference>
<dbReference type="InterPro" id="IPR011604">
    <property type="entry name" value="PDDEXK-like_dom_sf"/>
</dbReference>
<evidence type="ECO:0000259" key="17">
    <source>
        <dbReference type="PROSITE" id="PS51198"/>
    </source>
</evidence>
<dbReference type="GO" id="GO:0005829">
    <property type="term" value="C:cytosol"/>
    <property type="evidence" value="ECO:0007669"/>
    <property type="project" value="TreeGrafter"/>
</dbReference>
<dbReference type="GO" id="GO:0033202">
    <property type="term" value="C:DNA helicase complex"/>
    <property type="evidence" value="ECO:0007669"/>
    <property type="project" value="TreeGrafter"/>
</dbReference>
<evidence type="ECO:0000256" key="1">
    <source>
        <dbReference type="ARBA" id="ARBA00009922"/>
    </source>
</evidence>
<dbReference type="InterPro" id="IPR000212">
    <property type="entry name" value="DNA_helicase_UvrD/REP"/>
</dbReference>
<dbReference type="InterPro" id="IPR027417">
    <property type="entry name" value="P-loop_NTPase"/>
</dbReference>
<dbReference type="InterPro" id="IPR038726">
    <property type="entry name" value="PDDEXK_AddAB-type"/>
</dbReference>
<dbReference type="AlphaFoldDB" id="A0A1M5IXF7"/>
<dbReference type="GO" id="GO:0043138">
    <property type="term" value="F:3'-5' DNA helicase activity"/>
    <property type="evidence" value="ECO:0007669"/>
    <property type="project" value="UniProtKB-EC"/>
</dbReference>
<dbReference type="Gene3D" id="1.10.10.160">
    <property type="match status" value="1"/>
</dbReference>
<keyword evidence="9" id="KW-0238">DNA-binding</keyword>
<feature type="domain" description="UvrD-like helicase C-terminal" evidence="18">
    <location>
        <begin position="295"/>
        <end position="568"/>
    </location>
</feature>
<keyword evidence="8 15" id="KW-0067">ATP-binding</keyword>
<comment type="catalytic activity">
    <reaction evidence="14">
        <text>ATP + H2O = ADP + phosphate + H(+)</text>
        <dbReference type="Rhea" id="RHEA:13065"/>
        <dbReference type="ChEBI" id="CHEBI:15377"/>
        <dbReference type="ChEBI" id="CHEBI:15378"/>
        <dbReference type="ChEBI" id="CHEBI:30616"/>
        <dbReference type="ChEBI" id="CHEBI:43474"/>
        <dbReference type="ChEBI" id="CHEBI:456216"/>
        <dbReference type="EC" id="5.6.2.4"/>
    </reaction>
</comment>
<gene>
    <name evidence="19" type="ORF">SAMN02745206_03682</name>
</gene>
<evidence type="ECO:0000256" key="15">
    <source>
        <dbReference type="PROSITE-ProRule" id="PRU00560"/>
    </source>
</evidence>
<evidence type="ECO:0000256" key="13">
    <source>
        <dbReference type="ARBA" id="ARBA00034808"/>
    </source>
</evidence>
<dbReference type="CDD" id="cd17932">
    <property type="entry name" value="DEXQc_UvrD"/>
    <property type="match status" value="1"/>
</dbReference>
<evidence type="ECO:0000256" key="11">
    <source>
        <dbReference type="ARBA" id="ARBA00023235"/>
    </source>
</evidence>
<name>A0A1M5IXF7_9BACT</name>
<organism evidence="19 20">
    <name type="scientific">Desulfacinum infernum DSM 9756</name>
    <dbReference type="NCBI Taxonomy" id="1121391"/>
    <lineage>
        <taxon>Bacteria</taxon>
        <taxon>Pseudomonadati</taxon>
        <taxon>Thermodesulfobacteriota</taxon>
        <taxon>Syntrophobacteria</taxon>
        <taxon>Syntrophobacterales</taxon>
        <taxon>Syntrophobacteraceae</taxon>
        <taxon>Desulfacinum</taxon>
    </lineage>
</organism>
<keyword evidence="2" id="KW-0540">Nuclease</keyword>
<dbReference type="EMBL" id="FQVB01000062">
    <property type="protein sequence ID" value="SHG32453.1"/>
    <property type="molecule type" value="Genomic_DNA"/>
</dbReference>
<dbReference type="PANTHER" id="PTHR11070:SF59">
    <property type="entry name" value="DNA 3'-5' HELICASE"/>
    <property type="match status" value="1"/>
</dbReference>
<accession>A0A1M5IXF7</accession>
<dbReference type="Gene3D" id="3.90.320.10">
    <property type="match status" value="1"/>
</dbReference>
<evidence type="ECO:0000256" key="10">
    <source>
        <dbReference type="ARBA" id="ARBA00023204"/>
    </source>
</evidence>
<dbReference type="Pfam" id="PF13361">
    <property type="entry name" value="UvrD_C"/>
    <property type="match status" value="2"/>
</dbReference>
<keyword evidence="3 15" id="KW-0547">Nucleotide-binding</keyword>
<dbReference type="STRING" id="1121391.SAMN02745206_03682"/>
<evidence type="ECO:0000256" key="12">
    <source>
        <dbReference type="ARBA" id="ARBA00034617"/>
    </source>
</evidence>